<dbReference type="SUPFAM" id="SSF81383">
    <property type="entry name" value="F-box domain"/>
    <property type="match status" value="1"/>
</dbReference>
<dbReference type="InterPro" id="IPR012337">
    <property type="entry name" value="RNaseH-like_sf"/>
</dbReference>
<dbReference type="InterPro" id="IPR036397">
    <property type="entry name" value="RNaseH_sf"/>
</dbReference>
<dbReference type="GO" id="GO:0003676">
    <property type="term" value="F:nucleic acid binding"/>
    <property type="evidence" value="ECO:0007669"/>
    <property type="project" value="InterPro"/>
</dbReference>
<evidence type="ECO:0000259" key="2">
    <source>
        <dbReference type="Pfam" id="PF13966"/>
    </source>
</evidence>
<feature type="domain" description="Reverse transcriptase zinc-binding" evidence="2">
    <location>
        <begin position="292"/>
        <end position="392"/>
    </location>
</feature>
<dbReference type="Pfam" id="PF13456">
    <property type="entry name" value="RVT_3"/>
    <property type="match status" value="1"/>
</dbReference>
<keyword evidence="4" id="KW-1185">Reference proteome</keyword>
<dbReference type="GO" id="GO:0004523">
    <property type="term" value="F:RNA-DNA hybrid ribonuclease activity"/>
    <property type="evidence" value="ECO:0007669"/>
    <property type="project" value="InterPro"/>
</dbReference>
<dbReference type="EMBL" id="BQKI01000009">
    <property type="protein sequence ID" value="GJN02011.1"/>
    <property type="molecule type" value="Genomic_DNA"/>
</dbReference>
<dbReference type="InterPro" id="IPR026960">
    <property type="entry name" value="RVT-Znf"/>
</dbReference>
<dbReference type="CDD" id="cd22162">
    <property type="entry name" value="F-box_AtSKIP3-like"/>
    <property type="match status" value="1"/>
</dbReference>
<feature type="domain" description="RNase H type-1" evidence="1">
    <location>
        <begin position="498"/>
        <end position="617"/>
    </location>
</feature>
<gene>
    <name evidence="3" type="primary">ga19322</name>
    <name evidence="3" type="ORF">PR202_ga19322</name>
</gene>
<protein>
    <submittedName>
        <fullName evidence="3">Uncharacterized protein</fullName>
    </submittedName>
</protein>
<name>A0AAV5CV23_ELECO</name>
<dbReference type="InterPro" id="IPR002156">
    <property type="entry name" value="RNaseH_domain"/>
</dbReference>
<dbReference type="PANTHER" id="PTHR31960:SF30">
    <property type="entry name" value="OS04G0571300 PROTEIN"/>
    <property type="match status" value="1"/>
</dbReference>
<sequence length="652" mass="73174">MGAGPSSVMGPEGYGRAWEQTSLGDMPESCVAAVLLFLDPPEICHVARLNRAFRGAASADCVWAAKLPANYRYLVALAAAADDDRCCDGAAEGNIRCCSSAAIKKEIYARLCRPTPFDGGTKDSKNVVCMLMSALESKKRRVVCVGVLDSKEQRRPLPVHFRKGYDDHRYRGPEVLEPSAHRRIKVPTPLCPPIFLLRFVFHNVAYLQQIWWLEVAGEIDFCFPAGLYSLFFRLHLDQTELLLIDATTATWHRQRLEELFTARDIEVILQIPLSTRRQEDFWSWHYEKNGVFSMRSAYRMLVNNREHATAYMENIPGRSDIASEEKEWLRLWKLDLPSKIKIFLWRLARLSLPSADVLHRRNMTTHSSCSLCGAQDSWKHALLECNLARCVWALEDEEVTERNACIEEVEARVWWSVLAKTLSGSVLTRVAVTLWAIWYARRKAIHEESFQSPLSTHCFIDRYMADLGLVEPDKKIAGQPKQHAPKWIPPSVGRMKINVDAAISKNSGKAVASVVARDAVGRFLGASALVLDGARNPETVEAIACREGLALASDFAIERFRLACDNINVIRSIRGEGKGLYGHVVLEIQARAQGFESVDFVHEGRNSNGDAHSLARSSIYYDVGRLVWHGSSATAQSDCFRASARDLRGRAD</sequence>
<reference evidence="3" key="1">
    <citation type="journal article" date="2018" name="DNA Res.">
        <title>Multiple hybrid de novo genome assembly of finger millet, an orphan allotetraploid crop.</title>
        <authorList>
            <person name="Hatakeyama M."/>
            <person name="Aluri S."/>
            <person name="Balachadran M.T."/>
            <person name="Sivarajan S.R."/>
            <person name="Patrignani A."/>
            <person name="Gruter S."/>
            <person name="Poveda L."/>
            <person name="Shimizu-Inatsugi R."/>
            <person name="Baeten J."/>
            <person name="Francoijs K.J."/>
            <person name="Nataraja K.N."/>
            <person name="Reddy Y.A.N."/>
            <person name="Phadnis S."/>
            <person name="Ravikumar R.L."/>
            <person name="Schlapbach R."/>
            <person name="Sreeman S.M."/>
            <person name="Shimizu K.K."/>
        </authorList>
    </citation>
    <scope>NUCLEOTIDE SEQUENCE</scope>
</reference>
<evidence type="ECO:0000259" key="1">
    <source>
        <dbReference type="Pfam" id="PF13456"/>
    </source>
</evidence>
<dbReference type="CDD" id="cd06222">
    <property type="entry name" value="RNase_H_like"/>
    <property type="match status" value="1"/>
</dbReference>
<dbReference type="Proteomes" id="UP001054889">
    <property type="component" value="Unassembled WGS sequence"/>
</dbReference>
<dbReference type="InterPro" id="IPR036047">
    <property type="entry name" value="F-box-like_dom_sf"/>
</dbReference>
<dbReference type="InterPro" id="IPR044730">
    <property type="entry name" value="RNase_H-like_dom_plant"/>
</dbReference>
<dbReference type="Pfam" id="PF13966">
    <property type="entry name" value="zf-RVT"/>
    <property type="match status" value="1"/>
</dbReference>
<evidence type="ECO:0000313" key="4">
    <source>
        <dbReference type="Proteomes" id="UP001054889"/>
    </source>
</evidence>
<dbReference type="PANTHER" id="PTHR31960">
    <property type="entry name" value="F-BOX PROTEIN PP2-A15"/>
    <property type="match status" value="1"/>
</dbReference>
<accession>A0AAV5CV23</accession>
<dbReference type="AlphaFoldDB" id="A0AAV5CV23"/>
<evidence type="ECO:0000313" key="3">
    <source>
        <dbReference type="EMBL" id="GJN02011.1"/>
    </source>
</evidence>
<dbReference type="Pfam" id="PF14299">
    <property type="entry name" value="PP2"/>
    <property type="match status" value="1"/>
</dbReference>
<dbReference type="SUPFAM" id="SSF53098">
    <property type="entry name" value="Ribonuclease H-like"/>
    <property type="match status" value="1"/>
</dbReference>
<reference evidence="3" key="2">
    <citation type="submission" date="2021-12" db="EMBL/GenBank/DDBJ databases">
        <title>Resequencing data analysis of finger millet.</title>
        <authorList>
            <person name="Hatakeyama M."/>
            <person name="Aluri S."/>
            <person name="Balachadran M.T."/>
            <person name="Sivarajan S.R."/>
            <person name="Poveda L."/>
            <person name="Shimizu-Inatsugi R."/>
            <person name="Schlapbach R."/>
            <person name="Sreeman S.M."/>
            <person name="Shimizu K.K."/>
        </authorList>
    </citation>
    <scope>NUCLEOTIDE SEQUENCE</scope>
</reference>
<proteinExistence type="predicted"/>
<dbReference type="Gene3D" id="3.30.420.10">
    <property type="entry name" value="Ribonuclease H-like superfamily/Ribonuclease H"/>
    <property type="match status" value="1"/>
</dbReference>
<dbReference type="InterPro" id="IPR025886">
    <property type="entry name" value="PP2-like"/>
</dbReference>
<comment type="caution">
    <text evidence="3">The sequence shown here is derived from an EMBL/GenBank/DDBJ whole genome shotgun (WGS) entry which is preliminary data.</text>
</comment>
<organism evidence="3 4">
    <name type="scientific">Eleusine coracana subsp. coracana</name>
    <dbReference type="NCBI Taxonomy" id="191504"/>
    <lineage>
        <taxon>Eukaryota</taxon>
        <taxon>Viridiplantae</taxon>
        <taxon>Streptophyta</taxon>
        <taxon>Embryophyta</taxon>
        <taxon>Tracheophyta</taxon>
        <taxon>Spermatophyta</taxon>
        <taxon>Magnoliopsida</taxon>
        <taxon>Liliopsida</taxon>
        <taxon>Poales</taxon>
        <taxon>Poaceae</taxon>
        <taxon>PACMAD clade</taxon>
        <taxon>Chloridoideae</taxon>
        <taxon>Cynodonteae</taxon>
        <taxon>Eleusininae</taxon>
        <taxon>Eleusine</taxon>
    </lineage>
</organism>